<protein>
    <submittedName>
        <fullName evidence="2">Uncharacterized protein</fullName>
    </submittedName>
</protein>
<proteinExistence type="predicted"/>
<evidence type="ECO:0000256" key="1">
    <source>
        <dbReference type="SAM" id="MobiDB-lite"/>
    </source>
</evidence>
<feature type="region of interest" description="Disordered" evidence="1">
    <location>
        <begin position="56"/>
        <end position="93"/>
    </location>
</feature>
<dbReference type="EMBL" id="VSSQ01009137">
    <property type="protein sequence ID" value="MPM40821.1"/>
    <property type="molecule type" value="Genomic_DNA"/>
</dbReference>
<reference evidence="2" key="1">
    <citation type="submission" date="2019-08" db="EMBL/GenBank/DDBJ databases">
        <authorList>
            <person name="Kucharzyk K."/>
            <person name="Murdoch R.W."/>
            <person name="Higgins S."/>
            <person name="Loffler F."/>
        </authorList>
    </citation>
    <scope>NUCLEOTIDE SEQUENCE</scope>
</reference>
<sequence length="121" mass="13685">MQKGPAARRQVGRQRAQVARVVFFAVRGPALYLLPDVEGEGIHALGRHVPPLARAARAQVRRHMDGQTLRRTPPTETEQQRHHEQRAGPQTQRLHVRLQVRNLVLETAHGAPRSALRRVVQ</sequence>
<gene>
    <name evidence="2" type="ORF">SDC9_87469</name>
</gene>
<evidence type="ECO:0000313" key="2">
    <source>
        <dbReference type="EMBL" id="MPM40821.1"/>
    </source>
</evidence>
<organism evidence="2">
    <name type="scientific">bioreactor metagenome</name>
    <dbReference type="NCBI Taxonomy" id="1076179"/>
    <lineage>
        <taxon>unclassified sequences</taxon>
        <taxon>metagenomes</taxon>
        <taxon>ecological metagenomes</taxon>
    </lineage>
</organism>
<accession>A0A644ZLY3</accession>
<comment type="caution">
    <text evidence="2">The sequence shown here is derived from an EMBL/GenBank/DDBJ whole genome shotgun (WGS) entry which is preliminary data.</text>
</comment>
<dbReference type="AlphaFoldDB" id="A0A644ZLY3"/>
<name>A0A644ZLY3_9ZZZZ</name>